<evidence type="ECO:0000313" key="5">
    <source>
        <dbReference type="EMBL" id="SVC12216.1"/>
    </source>
</evidence>
<dbReference type="GO" id="GO:0005829">
    <property type="term" value="C:cytosol"/>
    <property type="evidence" value="ECO:0007669"/>
    <property type="project" value="TreeGrafter"/>
</dbReference>
<dbReference type="EMBL" id="UINC01074732">
    <property type="protein sequence ID" value="SVC12216.1"/>
    <property type="molecule type" value="Genomic_DNA"/>
</dbReference>
<dbReference type="InterPro" id="IPR036661">
    <property type="entry name" value="Luciferase-like_sf"/>
</dbReference>
<keyword evidence="2" id="KW-0560">Oxidoreductase</keyword>
<dbReference type="Pfam" id="PF00296">
    <property type="entry name" value="Bac_luciferase"/>
    <property type="match status" value="1"/>
</dbReference>
<dbReference type="AlphaFoldDB" id="A0A382JK81"/>
<gene>
    <name evidence="5" type="ORF">METZ01_LOCUS265070</name>
</gene>
<organism evidence="5">
    <name type="scientific">marine metagenome</name>
    <dbReference type="NCBI Taxonomy" id="408172"/>
    <lineage>
        <taxon>unclassified sequences</taxon>
        <taxon>metagenomes</taxon>
        <taxon>ecological metagenomes</taxon>
    </lineage>
</organism>
<sequence length="384" mass="43143">MTTARYTSQWKEVSRGDKVMKLGYFMQPVHYPTRNYHQLLAEDAEAILHADQLGFDEAWVGEHFTSAPEPITSPLIFMSNLINQTKSIRFGTGVLCLPQHHPAHIAGYAALFDHLSEGRFTMGIGPGGLPPDFELFGVADADRGAMLLEAIDTILEIWQTDPPYDIKGKFWTSQVAEWSVPELELGPMRKPFQKPHPPIALAAMSPHSGTLRLAAQRDWEAISANFIGTWSVSSHWTTYQDECKKLGKVPNGESWRVARCIFVGDNNAEAEEFVLSPGSSFMNYYKYLHGIFQKAGMKAVARINPDDNPEELTARDMVDAFVMRGDPNSVAEQIIQFRERVGPFGTLLMTAHDWVDKPKMLRSMELMAKEVIPTVNQKLGLLEY</sequence>
<name>A0A382JK81_9ZZZZ</name>
<keyword evidence="1" id="KW-0285">Flavoprotein</keyword>
<dbReference type="GO" id="GO:0016705">
    <property type="term" value="F:oxidoreductase activity, acting on paired donors, with incorporation or reduction of molecular oxygen"/>
    <property type="evidence" value="ECO:0007669"/>
    <property type="project" value="InterPro"/>
</dbReference>
<evidence type="ECO:0000259" key="4">
    <source>
        <dbReference type="Pfam" id="PF00296"/>
    </source>
</evidence>
<keyword evidence="3" id="KW-0503">Monooxygenase</keyword>
<dbReference type="SUPFAM" id="SSF51679">
    <property type="entry name" value="Bacterial luciferase-like"/>
    <property type="match status" value="1"/>
</dbReference>
<reference evidence="5" key="1">
    <citation type="submission" date="2018-05" db="EMBL/GenBank/DDBJ databases">
        <authorList>
            <person name="Lanie J.A."/>
            <person name="Ng W.-L."/>
            <person name="Kazmierczak K.M."/>
            <person name="Andrzejewski T.M."/>
            <person name="Davidsen T.M."/>
            <person name="Wayne K.J."/>
            <person name="Tettelin H."/>
            <person name="Glass J.I."/>
            <person name="Rusch D."/>
            <person name="Podicherti R."/>
            <person name="Tsui H.-C.T."/>
            <person name="Winkler M.E."/>
        </authorList>
    </citation>
    <scope>NUCLEOTIDE SEQUENCE</scope>
</reference>
<dbReference type="Gene3D" id="3.20.20.30">
    <property type="entry name" value="Luciferase-like domain"/>
    <property type="match status" value="1"/>
</dbReference>
<protein>
    <recommendedName>
        <fullName evidence="4">Luciferase-like domain-containing protein</fullName>
    </recommendedName>
</protein>
<dbReference type="InterPro" id="IPR050766">
    <property type="entry name" value="Bact_Lucif_Oxidored"/>
</dbReference>
<accession>A0A382JK81</accession>
<dbReference type="PANTHER" id="PTHR30137">
    <property type="entry name" value="LUCIFERASE-LIKE MONOOXYGENASE"/>
    <property type="match status" value="1"/>
</dbReference>
<dbReference type="PANTHER" id="PTHR30137:SF16">
    <property type="entry name" value="BLL0895 PROTEIN"/>
    <property type="match status" value="1"/>
</dbReference>
<dbReference type="InterPro" id="IPR011251">
    <property type="entry name" value="Luciferase-like_dom"/>
</dbReference>
<evidence type="ECO:0000256" key="3">
    <source>
        <dbReference type="ARBA" id="ARBA00023033"/>
    </source>
</evidence>
<feature type="domain" description="Luciferase-like" evidence="4">
    <location>
        <begin position="20"/>
        <end position="340"/>
    </location>
</feature>
<evidence type="ECO:0000256" key="1">
    <source>
        <dbReference type="ARBA" id="ARBA00022630"/>
    </source>
</evidence>
<dbReference type="GO" id="GO:0004497">
    <property type="term" value="F:monooxygenase activity"/>
    <property type="evidence" value="ECO:0007669"/>
    <property type="project" value="UniProtKB-KW"/>
</dbReference>
<evidence type="ECO:0000256" key="2">
    <source>
        <dbReference type="ARBA" id="ARBA00023002"/>
    </source>
</evidence>
<proteinExistence type="predicted"/>